<dbReference type="InterPro" id="IPR011042">
    <property type="entry name" value="6-blade_b-propeller_TolB-like"/>
</dbReference>
<evidence type="ECO:0000256" key="2">
    <source>
        <dbReference type="ARBA" id="ARBA00022771"/>
    </source>
</evidence>
<dbReference type="InterPro" id="IPR017907">
    <property type="entry name" value="Znf_RING_CS"/>
</dbReference>
<dbReference type="InterPro" id="IPR047153">
    <property type="entry name" value="TRIM45/56/19-like"/>
</dbReference>
<dbReference type="CDD" id="cd16449">
    <property type="entry name" value="RING-HC"/>
    <property type="match status" value="1"/>
</dbReference>
<dbReference type="Gene3D" id="2.120.10.30">
    <property type="entry name" value="TolB, C-terminal domain"/>
    <property type="match status" value="1"/>
</dbReference>
<dbReference type="EMBL" id="CACVKT020002400">
    <property type="protein sequence ID" value="CAC5377864.1"/>
    <property type="molecule type" value="Genomic_DNA"/>
</dbReference>
<keyword evidence="3" id="KW-0862">Zinc</keyword>
<reference evidence="7 8" key="1">
    <citation type="submission" date="2020-06" db="EMBL/GenBank/DDBJ databases">
        <authorList>
            <person name="Li R."/>
            <person name="Bekaert M."/>
        </authorList>
    </citation>
    <scope>NUCLEOTIDE SEQUENCE [LARGE SCALE GENOMIC DNA]</scope>
    <source>
        <strain evidence="8">wild</strain>
    </source>
</reference>
<dbReference type="SUPFAM" id="SSF63829">
    <property type="entry name" value="Calcium-dependent phosphotriesterase"/>
    <property type="match status" value="1"/>
</dbReference>
<evidence type="ECO:0008006" key="9">
    <source>
        <dbReference type="Google" id="ProtNLM"/>
    </source>
</evidence>
<dbReference type="SMART" id="SM00336">
    <property type="entry name" value="BBOX"/>
    <property type="match status" value="2"/>
</dbReference>
<evidence type="ECO:0000256" key="3">
    <source>
        <dbReference type="ARBA" id="ARBA00022833"/>
    </source>
</evidence>
<dbReference type="PANTHER" id="PTHR25462">
    <property type="entry name" value="BONUS, ISOFORM C-RELATED"/>
    <property type="match status" value="1"/>
</dbReference>
<dbReference type="Proteomes" id="UP000507470">
    <property type="component" value="Unassembled WGS sequence"/>
</dbReference>
<evidence type="ECO:0000256" key="1">
    <source>
        <dbReference type="ARBA" id="ARBA00022723"/>
    </source>
</evidence>
<evidence type="ECO:0000313" key="8">
    <source>
        <dbReference type="Proteomes" id="UP000507470"/>
    </source>
</evidence>
<dbReference type="InterPro" id="IPR001841">
    <property type="entry name" value="Znf_RING"/>
</dbReference>
<dbReference type="PANTHER" id="PTHR25462:SF296">
    <property type="entry name" value="MEIOTIC P26, ISOFORM F"/>
    <property type="match status" value="1"/>
</dbReference>
<feature type="domain" description="B box-type" evidence="6">
    <location>
        <begin position="82"/>
        <end position="129"/>
    </location>
</feature>
<dbReference type="PROSITE" id="PS50089">
    <property type="entry name" value="ZF_RING_2"/>
    <property type="match status" value="1"/>
</dbReference>
<dbReference type="Pfam" id="PF00643">
    <property type="entry name" value="zf-B_box"/>
    <property type="match status" value="1"/>
</dbReference>
<evidence type="ECO:0000256" key="4">
    <source>
        <dbReference type="PROSITE-ProRule" id="PRU00024"/>
    </source>
</evidence>
<dbReference type="Gene3D" id="3.30.40.10">
    <property type="entry name" value="Zinc/RING finger domain, C3HC4 (zinc finger)"/>
    <property type="match status" value="1"/>
</dbReference>
<dbReference type="InterPro" id="IPR013083">
    <property type="entry name" value="Znf_RING/FYVE/PHD"/>
</dbReference>
<dbReference type="CDD" id="cd19757">
    <property type="entry name" value="Bbox1"/>
    <property type="match status" value="1"/>
</dbReference>
<evidence type="ECO:0000259" key="5">
    <source>
        <dbReference type="PROSITE" id="PS50089"/>
    </source>
</evidence>
<feature type="domain" description="B box-type" evidence="6">
    <location>
        <begin position="148"/>
        <end position="191"/>
    </location>
</feature>
<keyword evidence="2 4" id="KW-0863">Zinc-finger</keyword>
<dbReference type="InterPro" id="IPR000315">
    <property type="entry name" value="Znf_B-box"/>
</dbReference>
<feature type="domain" description="RING-type" evidence="5">
    <location>
        <begin position="14"/>
        <end position="56"/>
    </location>
</feature>
<keyword evidence="8" id="KW-1185">Reference proteome</keyword>
<protein>
    <recommendedName>
        <fullName evidence="9">TRIM56</fullName>
    </recommendedName>
</protein>
<dbReference type="SMART" id="SM00184">
    <property type="entry name" value="RING"/>
    <property type="match status" value="1"/>
</dbReference>
<gene>
    <name evidence="7" type="ORF">MCOR_14125</name>
</gene>
<keyword evidence="1" id="KW-0479">Metal-binding</keyword>
<evidence type="ECO:0000259" key="6">
    <source>
        <dbReference type="PROSITE" id="PS50119"/>
    </source>
</evidence>
<dbReference type="PROSITE" id="PS50119">
    <property type="entry name" value="ZF_BBOX"/>
    <property type="match status" value="2"/>
</dbReference>
<dbReference type="Gene3D" id="3.30.160.60">
    <property type="entry name" value="Classic Zinc Finger"/>
    <property type="match status" value="1"/>
</dbReference>
<accession>A0A6J8B463</accession>
<dbReference type="OrthoDB" id="6083692at2759"/>
<dbReference type="SUPFAM" id="SSF57850">
    <property type="entry name" value="RING/U-box"/>
    <property type="match status" value="1"/>
</dbReference>
<sequence>MAESSIFTLNSYTCGICESKLYNPKILKCFHVFCRGCLDKQSFCRQIYRIACPLCESLTSLNRDGIDGLVDYKFSYRSENEQSRIQCQMCDKRGAASSKCEDCQELMCKECHDYHNKHNKFKSHSIVPIDTEGNGTVLKDDACMQVATVEKMCQEHYKYCCPIEEFCKSCSKPVCSVCMLGLHKGHKTEPFQTTVAKARTSLSVASRGLKSRLPFLESLLNEALHEEKKYNNHIKNTRVEIKELSERLKLDVCRKIDEITDENICKLDSMAHTDKAVLETYRKDVNKSKKTIDGLLYATENLLEFGNKSDLIETFTELETRLCHYEHNYGITMPDIFEPLLKPGSIKLNQLYDAVGQIEREQRPMTNSFIAVKQKPSSHLVDNENAFTKQKSFNLDFRVNSVVCTYNTDAVLVLVGTQLKIISADSSYKDFVVIQCGKCRVRPVGHTQNNVYFILIKKESLCLFRFSQISQQIEEVDVKITFTHACTVDNDTLLLLNQSKGTFYEIDNKGRVINTFGSELLAQNFNGLNYISCMCVTAVSRILICTDKSLYAFTFSGKLEQLFQDKNSYFWQVCEDQRGNVFVADRANGNERICLFTPYGHYIGDILPPNAHNATKILLDFAIDRCGNLWTFSGSNDGFILPDKSEINIYSYT</sequence>
<dbReference type="PROSITE" id="PS00518">
    <property type="entry name" value="ZF_RING_1"/>
    <property type="match status" value="1"/>
</dbReference>
<name>A0A6J8B463_MYTCO</name>
<dbReference type="AlphaFoldDB" id="A0A6J8B463"/>
<organism evidence="7 8">
    <name type="scientific">Mytilus coruscus</name>
    <name type="common">Sea mussel</name>
    <dbReference type="NCBI Taxonomy" id="42192"/>
    <lineage>
        <taxon>Eukaryota</taxon>
        <taxon>Metazoa</taxon>
        <taxon>Spiralia</taxon>
        <taxon>Lophotrochozoa</taxon>
        <taxon>Mollusca</taxon>
        <taxon>Bivalvia</taxon>
        <taxon>Autobranchia</taxon>
        <taxon>Pteriomorphia</taxon>
        <taxon>Mytilida</taxon>
        <taxon>Mytiloidea</taxon>
        <taxon>Mytilidae</taxon>
        <taxon>Mytilinae</taxon>
        <taxon>Mytilus</taxon>
    </lineage>
</organism>
<proteinExistence type="predicted"/>
<dbReference type="SUPFAM" id="SSF57845">
    <property type="entry name" value="B-box zinc-binding domain"/>
    <property type="match status" value="1"/>
</dbReference>
<dbReference type="GO" id="GO:0008270">
    <property type="term" value="F:zinc ion binding"/>
    <property type="evidence" value="ECO:0007669"/>
    <property type="project" value="UniProtKB-KW"/>
</dbReference>
<evidence type="ECO:0000313" key="7">
    <source>
        <dbReference type="EMBL" id="CAC5377864.1"/>
    </source>
</evidence>